<dbReference type="InterPro" id="IPR053053">
    <property type="entry name" value="WD_repeat_protein"/>
</dbReference>
<dbReference type="Pfam" id="PF00400">
    <property type="entry name" value="WD40"/>
    <property type="match status" value="2"/>
</dbReference>
<evidence type="ECO:0000313" key="3">
    <source>
        <dbReference type="EMBL" id="KAJ8394216.1"/>
    </source>
</evidence>
<keyword evidence="4" id="KW-1185">Reference proteome</keyword>
<dbReference type="Gene3D" id="2.130.10.10">
    <property type="entry name" value="YVTN repeat-like/Quinoprotein amine dehydrogenase"/>
    <property type="match status" value="1"/>
</dbReference>
<reference evidence="3" key="1">
    <citation type="journal article" date="2023" name="Science">
        <title>Genome structures resolve the early diversification of teleost fishes.</title>
        <authorList>
            <person name="Parey E."/>
            <person name="Louis A."/>
            <person name="Montfort J."/>
            <person name="Bouchez O."/>
            <person name="Roques C."/>
            <person name="Iampietro C."/>
            <person name="Lluch J."/>
            <person name="Castinel A."/>
            <person name="Donnadieu C."/>
            <person name="Desvignes T."/>
            <person name="Floi Bucao C."/>
            <person name="Jouanno E."/>
            <person name="Wen M."/>
            <person name="Mejri S."/>
            <person name="Dirks R."/>
            <person name="Jansen H."/>
            <person name="Henkel C."/>
            <person name="Chen W.J."/>
            <person name="Zahm M."/>
            <person name="Cabau C."/>
            <person name="Klopp C."/>
            <person name="Thompson A.W."/>
            <person name="Robinson-Rechavi M."/>
            <person name="Braasch I."/>
            <person name="Lecointre G."/>
            <person name="Bobe J."/>
            <person name="Postlethwait J.H."/>
            <person name="Berthelot C."/>
            <person name="Roest Crollius H."/>
            <person name="Guiguen Y."/>
        </authorList>
    </citation>
    <scope>NUCLEOTIDE SEQUENCE</scope>
    <source>
        <strain evidence="3">NC1722</strain>
    </source>
</reference>
<dbReference type="SMART" id="SM00320">
    <property type="entry name" value="WD40"/>
    <property type="match status" value="2"/>
</dbReference>
<evidence type="ECO:0000256" key="2">
    <source>
        <dbReference type="SAM" id="MobiDB-lite"/>
    </source>
</evidence>
<dbReference type="Proteomes" id="UP001221898">
    <property type="component" value="Unassembled WGS sequence"/>
</dbReference>
<organism evidence="3 4">
    <name type="scientific">Aldrovandia affinis</name>
    <dbReference type="NCBI Taxonomy" id="143900"/>
    <lineage>
        <taxon>Eukaryota</taxon>
        <taxon>Metazoa</taxon>
        <taxon>Chordata</taxon>
        <taxon>Craniata</taxon>
        <taxon>Vertebrata</taxon>
        <taxon>Euteleostomi</taxon>
        <taxon>Actinopterygii</taxon>
        <taxon>Neopterygii</taxon>
        <taxon>Teleostei</taxon>
        <taxon>Notacanthiformes</taxon>
        <taxon>Halosauridae</taxon>
        <taxon>Aldrovandia</taxon>
    </lineage>
</organism>
<dbReference type="PANTHER" id="PTHR44566:SF1">
    <property type="entry name" value="WD REPEAT-CONTAINING PROTEIN 25"/>
    <property type="match status" value="1"/>
</dbReference>
<proteinExistence type="predicted"/>
<protein>
    <submittedName>
        <fullName evidence="3">Uncharacterized protein</fullName>
    </submittedName>
</protein>
<comment type="caution">
    <text evidence="3">The sequence shown here is derived from an EMBL/GenBank/DDBJ whole genome shotgun (WGS) entry which is preliminary data.</text>
</comment>
<evidence type="ECO:0000256" key="1">
    <source>
        <dbReference type="PROSITE-ProRule" id="PRU00221"/>
    </source>
</evidence>
<dbReference type="InterPro" id="IPR015943">
    <property type="entry name" value="WD40/YVTN_repeat-like_dom_sf"/>
</dbReference>
<dbReference type="PROSITE" id="PS50294">
    <property type="entry name" value="WD_REPEATS_REGION"/>
    <property type="match status" value="2"/>
</dbReference>
<dbReference type="PANTHER" id="PTHR44566">
    <property type="entry name" value="TRANSDUCIN/WD40 REPEAT-LIKE SUPERFAMILY PROTEIN"/>
    <property type="match status" value="1"/>
</dbReference>
<gene>
    <name evidence="3" type="ORF">AAFF_G00047990</name>
</gene>
<feature type="region of interest" description="Disordered" evidence="2">
    <location>
        <begin position="1"/>
        <end position="125"/>
    </location>
</feature>
<feature type="compositionally biased region" description="Acidic residues" evidence="2">
    <location>
        <begin position="8"/>
        <end position="17"/>
    </location>
</feature>
<feature type="compositionally biased region" description="Basic and acidic residues" evidence="2">
    <location>
        <begin position="67"/>
        <end position="81"/>
    </location>
</feature>
<feature type="repeat" description="WD" evidence="1">
    <location>
        <begin position="200"/>
        <end position="237"/>
    </location>
</feature>
<accession>A0AAD7S1G1</accession>
<feature type="repeat" description="WD" evidence="1">
    <location>
        <begin position="154"/>
        <end position="189"/>
    </location>
</feature>
<dbReference type="InterPro" id="IPR001680">
    <property type="entry name" value="WD40_rpt"/>
</dbReference>
<dbReference type="SUPFAM" id="SSF50978">
    <property type="entry name" value="WD40 repeat-like"/>
    <property type="match status" value="1"/>
</dbReference>
<evidence type="ECO:0000313" key="4">
    <source>
        <dbReference type="Proteomes" id="UP001221898"/>
    </source>
</evidence>
<name>A0AAD7S1G1_9TELE</name>
<sequence>MTSLVAYEDSDSGDELVSEERTGHPNARSDFVAGRSRGGRTQFGLSSSVRNRPSPVPKMAASKLLTTRREEARASFHDGGEAVRPQAAEAGPARGREVSPTLNEGVTDQDREQDQDRERVGSSKLLTEVSDSVRPYLGTRCSGAELPRRVRLRFQAHQGPVNAIQWCPVPHLSHLLLSASMDGTAKVWDGTGSGQSLRTCSSHGGAVRDACWTPCGRRLLTGSFDTKVKLTDVETGE</sequence>
<keyword evidence="1" id="KW-0853">WD repeat</keyword>
<dbReference type="InterPro" id="IPR036322">
    <property type="entry name" value="WD40_repeat_dom_sf"/>
</dbReference>
<dbReference type="PROSITE" id="PS50082">
    <property type="entry name" value="WD_REPEATS_2"/>
    <property type="match status" value="2"/>
</dbReference>
<dbReference type="EMBL" id="JAINUG010000128">
    <property type="protein sequence ID" value="KAJ8394216.1"/>
    <property type="molecule type" value="Genomic_DNA"/>
</dbReference>
<feature type="compositionally biased region" description="Basic and acidic residues" evidence="2">
    <location>
        <begin position="108"/>
        <end position="121"/>
    </location>
</feature>
<dbReference type="AlphaFoldDB" id="A0AAD7S1G1"/>